<dbReference type="EMBL" id="CP041932">
    <property type="protein sequence ID" value="QEK15515.1"/>
    <property type="molecule type" value="Genomic_DNA"/>
</dbReference>
<dbReference type="Gene3D" id="1.20.120.1780">
    <property type="entry name" value="UbiA prenyltransferase"/>
    <property type="match status" value="1"/>
</dbReference>
<evidence type="ECO:0000313" key="7">
    <source>
        <dbReference type="Proteomes" id="UP000322631"/>
    </source>
</evidence>
<feature type="transmembrane region" description="Helical" evidence="5">
    <location>
        <begin position="12"/>
        <end position="32"/>
    </location>
</feature>
<keyword evidence="6" id="KW-0808">Transferase</keyword>
<keyword evidence="2 5" id="KW-0812">Transmembrane</keyword>
<feature type="transmembrane region" description="Helical" evidence="5">
    <location>
        <begin position="38"/>
        <end position="60"/>
    </location>
</feature>
<evidence type="ECO:0000256" key="4">
    <source>
        <dbReference type="ARBA" id="ARBA00023136"/>
    </source>
</evidence>
<protein>
    <submittedName>
        <fullName evidence="6">4-hydroxybenzoate polyprenyltransferase</fullName>
    </submittedName>
</protein>
<evidence type="ECO:0000256" key="3">
    <source>
        <dbReference type="ARBA" id="ARBA00022989"/>
    </source>
</evidence>
<evidence type="ECO:0000256" key="5">
    <source>
        <dbReference type="SAM" id="Phobius"/>
    </source>
</evidence>
<dbReference type="InterPro" id="IPR050475">
    <property type="entry name" value="Prenyltransferase_related"/>
</dbReference>
<dbReference type="AlphaFoldDB" id="A0A5C0SM71"/>
<dbReference type="PANTHER" id="PTHR42723:SF1">
    <property type="entry name" value="CHLOROPHYLL SYNTHASE, CHLOROPLASTIC"/>
    <property type="match status" value="1"/>
</dbReference>
<organism evidence="6 7">
    <name type="scientific">Thermococcus aciditolerans</name>
    <dbReference type="NCBI Taxonomy" id="2598455"/>
    <lineage>
        <taxon>Archaea</taxon>
        <taxon>Methanobacteriati</taxon>
        <taxon>Methanobacteriota</taxon>
        <taxon>Thermococci</taxon>
        <taxon>Thermococcales</taxon>
        <taxon>Thermococcaceae</taxon>
        <taxon>Thermococcus</taxon>
    </lineage>
</organism>
<gene>
    <name evidence="6" type="ORF">FPV09_10975</name>
</gene>
<dbReference type="PANTHER" id="PTHR42723">
    <property type="entry name" value="CHLOROPHYLL SYNTHASE"/>
    <property type="match status" value="1"/>
</dbReference>
<keyword evidence="4 5" id="KW-0472">Membrane</keyword>
<proteinExistence type="predicted"/>
<dbReference type="GeneID" id="41610384"/>
<comment type="subcellular location">
    <subcellularLocation>
        <location evidence="1">Cell membrane</location>
        <topology evidence="1">Multi-pass membrane protein</topology>
    </subcellularLocation>
</comment>
<evidence type="ECO:0000313" key="6">
    <source>
        <dbReference type="EMBL" id="QEK15515.1"/>
    </source>
</evidence>
<name>A0A5C0SM71_9EURY</name>
<dbReference type="KEGG" id="them:FPV09_10975"/>
<dbReference type="GO" id="GO:0016765">
    <property type="term" value="F:transferase activity, transferring alkyl or aryl (other than methyl) groups"/>
    <property type="evidence" value="ECO:0007669"/>
    <property type="project" value="InterPro"/>
</dbReference>
<evidence type="ECO:0000256" key="2">
    <source>
        <dbReference type="ARBA" id="ARBA00022692"/>
    </source>
</evidence>
<dbReference type="Proteomes" id="UP000322631">
    <property type="component" value="Chromosome"/>
</dbReference>
<reference evidence="6 7" key="1">
    <citation type="submission" date="2019-07" db="EMBL/GenBank/DDBJ databases">
        <title>Complete genome of Thermococcus acidophilus.</title>
        <authorList>
            <person name="Li X."/>
        </authorList>
    </citation>
    <scope>NUCLEOTIDE SEQUENCE [LARGE SCALE GENOMIC DNA]</scope>
    <source>
        <strain evidence="6 7">SY113</strain>
    </source>
</reference>
<keyword evidence="7" id="KW-1185">Reference proteome</keyword>
<accession>A0A5C0SM71</accession>
<sequence length="261" mass="27656">MFRAVIRNARILDGRAFIGMGLLGLAFSLGATPDVTRVLVFLISLALYVAYAFAINNCFDADTDSINPRKREKNPIASGELSFRAGIASSIAMALLGLMLASNLGTGELVVYASMILLATVYSAPPRLKARPVADVLSHGIFFGALPFLYGAYLDGSVTAEEWSIAAAVFLYSLALELRNHLEDYESDLKAGLRTTPIVIGRRLSETLVAIFSAGAVGLALAGAQPTLGLLGIAVYGLRTNYRLIDAAMVAILVLRASGVV</sequence>
<dbReference type="InterPro" id="IPR000537">
    <property type="entry name" value="UbiA_prenyltransferase"/>
</dbReference>
<feature type="transmembrane region" description="Helical" evidence="5">
    <location>
        <begin position="81"/>
        <end position="101"/>
    </location>
</feature>
<dbReference type="GO" id="GO:0005886">
    <property type="term" value="C:plasma membrane"/>
    <property type="evidence" value="ECO:0007669"/>
    <property type="project" value="UniProtKB-SubCell"/>
</dbReference>
<feature type="transmembrane region" description="Helical" evidence="5">
    <location>
        <begin position="107"/>
        <end position="124"/>
    </location>
</feature>
<keyword evidence="3 5" id="KW-1133">Transmembrane helix</keyword>
<dbReference type="RefSeq" id="WP_148883432.1">
    <property type="nucleotide sequence ID" value="NZ_CP041932.1"/>
</dbReference>
<evidence type="ECO:0000256" key="1">
    <source>
        <dbReference type="ARBA" id="ARBA00004651"/>
    </source>
</evidence>
<dbReference type="InterPro" id="IPR044878">
    <property type="entry name" value="UbiA_sf"/>
</dbReference>
<dbReference type="Gene3D" id="1.10.357.140">
    <property type="entry name" value="UbiA prenyltransferase"/>
    <property type="match status" value="1"/>
</dbReference>
<feature type="transmembrane region" description="Helical" evidence="5">
    <location>
        <begin position="136"/>
        <end position="153"/>
    </location>
</feature>
<dbReference type="Pfam" id="PF01040">
    <property type="entry name" value="UbiA"/>
    <property type="match status" value="1"/>
</dbReference>